<comment type="caution">
    <text evidence="1">The sequence shown here is derived from an EMBL/GenBank/DDBJ whole genome shotgun (WGS) entry which is preliminary data.</text>
</comment>
<organism evidence="1 2">
    <name type="scientific">Paenibacillus borealis</name>
    <dbReference type="NCBI Taxonomy" id="160799"/>
    <lineage>
        <taxon>Bacteria</taxon>
        <taxon>Bacillati</taxon>
        <taxon>Bacillota</taxon>
        <taxon>Bacilli</taxon>
        <taxon>Bacillales</taxon>
        <taxon>Paenibacillaceae</taxon>
        <taxon>Paenibacillus</taxon>
    </lineage>
</organism>
<dbReference type="RefSeq" id="WP_076110390.1">
    <property type="nucleotide sequence ID" value="NZ_MPTB01000010.1"/>
</dbReference>
<proteinExistence type="predicted"/>
<reference evidence="1 2" key="1">
    <citation type="submission" date="2016-10" db="EMBL/GenBank/DDBJ databases">
        <title>Paenibacillus species isolates.</title>
        <authorList>
            <person name="Beno S.M."/>
        </authorList>
    </citation>
    <scope>NUCLEOTIDE SEQUENCE [LARGE SCALE GENOMIC DNA]</scope>
    <source>
        <strain evidence="1 2">FSL H7-0744</strain>
    </source>
</reference>
<evidence type="ECO:0000313" key="1">
    <source>
        <dbReference type="EMBL" id="OMD49151.1"/>
    </source>
</evidence>
<protein>
    <submittedName>
        <fullName evidence="1">Uncharacterized protein</fullName>
    </submittedName>
</protein>
<sequence>MANTITRSDAEADQEIRCSNGLFSVVISVLALSGSRIARTSDEKDFIIWLAEHDQSVLGSGTCGFTISEMPWSRDRMQLEKSFLDTTIEGAIRCLGWGMLDYTPNVTMLEPALNQFRTLVNELQETEIDFAVGQLWREEQEAERTLPGEYPVCSQHHVLLCWHGCVVCHENAGILPADSDSNGR</sequence>
<name>A0ABX3HG58_PAEBO</name>
<keyword evidence="2" id="KW-1185">Reference proteome</keyword>
<evidence type="ECO:0000313" key="2">
    <source>
        <dbReference type="Proteomes" id="UP000187412"/>
    </source>
</evidence>
<gene>
    <name evidence="1" type="ORF">BSK56_10010</name>
</gene>
<dbReference type="Proteomes" id="UP000187412">
    <property type="component" value="Unassembled WGS sequence"/>
</dbReference>
<dbReference type="EMBL" id="MPTB01000010">
    <property type="protein sequence ID" value="OMD49151.1"/>
    <property type="molecule type" value="Genomic_DNA"/>
</dbReference>
<accession>A0ABX3HG58</accession>